<keyword evidence="4" id="KW-0411">Iron-sulfur</keyword>
<dbReference type="GeneID" id="9743823"/>
<dbReference type="Pfam" id="PF13186">
    <property type="entry name" value="SPASM"/>
    <property type="match status" value="1"/>
</dbReference>
<accession>E1REU3</accession>
<evidence type="ECO:0000313" key="6">
    <source>
        <dbReference type="EMBL" id="ADN36114.1"/>
    </source>
</evidence>
<evidence type="ECO:0000256" key="4">
    <source>
        <dbReference type="ARBA" id="ARBA00023014"/>
    </source>
</evidence>
<dbReference type="InterPro" id="IPR050377">
    <property type="entry name" value="Radical_SAM_PqqE_MftC-like"/>
</dbReference>
<dbReference type="InterPro" id="IPR006638">
    <property type="entry name" value="Elp3/MiaA/NifB-like_rSAM"/>
</dbReference>
<dbReference type="Proteomes" id="UP000006565">
    <property type="component" value="Chromosome"/>
</dbReference>
<protein>
    <submittedName>
        <fullName evidence="6">Radical SAM domain protein</fullName>
    </submittedName>
</protein>
<dbReference type="EMBL" id="CP002117">
    <property type="protein sequence ID" value="ADN36114.1"/>
    <property type="molecule type" value="Genomic_DNA"/>
</dbReference>
<evidence type="ECO:0000256" key="1">
    <source>
        <dbReference type="ARBA" id="ARBA00022691"/>
    </source>
</evidence>
<dbReference type="STRING" id="679926.Mpet_1354"/>
<dbReference type="SFLD" id="SFLDG01067">
    <property type="entry name" value="SPASM/twitch_domain_containing"/>
    <property type="match status" value="1"/>
</dbReference>
<gene>
    <name evidence="6" type="ordered locus">Mpet_1354</name>
</gene>
<dbReference type="PANTHER" id="PTHR11228">
    <property type="entry name" value="RADICAL SAM DOMAIN PROTEIN"/>
    <property type="match status" value="1"/>
</dbReference>
<dbReference type="SMART" id="SM00729">
    <property type="entry name" value="Elp3"/>
    <property type="match status" value="1"/>
</dbReference>
<dbReference type="Pfam" id="PF04055">
    <property type="entry name" value="Radical_SAM"/>
    <property type="match status" value="1"/>
</dbReference>
<dbReference type="GO" id="GO:0046872">
    <property type="term" value="F:metal ion binding"/>
    <property type="evidence" value="ECO:0007669"/>
    <property type="project" value="UniProtKB-KW"/>
</dbReference>
<dbReference type="CDD" id="cd21109">
    <property type="entry name" value="SPASM"/>
    <property type="match status" value="1"/>
</dbReference>
<keyword evidence="3" id="KW-0408">Iron</keyword>
<name>E1REU3_METP4</name>
<feature type="domain" description="Radical SAM core" evidence="5">
    <location>
        <begin position="88"/>
        <end position="306"/>
    </location>
</feature>
<evidence type="ECO:0000256" key="2">
    <source>
        <dbReference type="ARBA" id="ARBA00022723"/>
    </source>
</evidence>
<dbReference type="CDD" id="cd01335">
    <property type="entry name" value="Radical_SAM"/>
    <property type="match status" value="1"/>
</dbReference>
<evidence type="ECO:0000313" key="7">
    <source>
        <dbReference type="Proteomes" id="UP000006565"/>
    </source>
</evidence>
<dbReference type="InterPro" id="IPR058240">
    <property type="entry name" value="rSAM_sf"/>
</dbReference>
<dbReference type="HOGENOM" id="CLU_887435_0_0_2"/>
<dbReference type="OrthoDB" id="30736at2157"/>
<dbReference type="PANTHER" id="PTHR11228:SF7">
    <property type="entry name" value="PQQA PEPTIDE CYCLASE"/>
    <property type="match status" value="1"/>
</dbReference>
<reference evidence="6 7" key="1">
    <citation type="journal article" date="2010" name="Stand. Genomic Sci.">
        <title>Complete genome sequence of Methanoplanus petrolearius type strain (SEBR 4847).</title>
        <authorList>
            <person name="Brambilla E."/>
            <person name="Djao O.D."/>
            <person name="Daligault H."/>
            <person name="Lapidus A."/>
            <person name="Lucas S."/>
            <person name="Hammon N."/>
            <person name="Nolan M."/>
            <person name="Tice H."/>
            <person name="Cheng J.F."/>
            <person name="Han C."/>
            <person name="Tapia R."/>
            <person name="Goodwin L."/>
            <person name="Pitluck S."/>
            <person name="Liolios K."/>
            <person name="Ivanova N."/>
            <person name="Mavromatis K."/>
            <person name="Mikhailova N."/>
            <person name="Pati A."/>
            <person name="Chen A."/>
            <person name="Palaniappan K."/>
            <person name="Land M."/>
            <person name="Hauser L."/>
            <person name="Chang Y.J."/>
            <person name="Jeffries C.D."/>
            <person name="Rohde M."/>
            <person name="Spring S."/>
            <person name="Sikorski J."/>
            <person name="Goker M."/>
            <person name="Woyke T."/>
            <person name="Bristow J."/>
            <person name="Eisen J.A."/>
            <person name="Markowitz V."/>
            <person name="Hugenholtz P."/>
            <person name="Kyrpides N.C."/>
            <person name="Klenk H.P."/>
        </authorList>
    </citation>
    <scope>NUCLEOTIDE SEQUENCE [LARGE SCALE GENOMIC DNA]</scope>
    <source>
        <strain evidence="7">DSM 11571 / OCM 486 / SEBR 4847</strain>
    </source>
</reference>
<dbReference type="GO" id="GO:0003824">
    <property type="term" value="F:catalytic activity"/>
    <property type="evidence" value="ECO:0007669"/>
    <property type="project" value="InterPro"/>
</dbReference>
<dbReference type="SUPFAM" id="SSF102114">
    <property type="entry name" value="Radical SAM enzymes"/>
    <property type="match status" value="2"/>
</dbReference>
<evidence type="ECO:0000259" key="5">
    <source>
        <dbReference type="PROSITE" id="PS51918"/>
    </source>
</evidence>
<dbReference type="InterPro" id="IPR023885">
    <property type="entry name" value="4Fe4S-binding_SPASM_dom"/>
</dbReference>
<dbReference type="InterPro" id="IPR013785">
    <property type="entry name" value="Aldolase_TIM"/>
</dbReference>
<dbReference type="Gene3D" id="3.20.20.70">
    <property type="entry name" value="Aldolase class I"/>
    <property type="match status" value="2"/>
</dbReference>
<proteinExistence type="predicted"/>
<sequence>MTEFCPHLWNTLTIDHKGDVYNCCLIQPAKLGSIYTDKLSELINLPEIVGIRQRSLNGDLNCYHDCNLIEKSHINSQEIGNNDLICNYSDFKTLYVDFGLKCNISCIMCRQRARYRTDRRTLNSEFLIKNIDIEPFSDIFLQGGEPLFIDECLKYMTFLAKRRKKYSLFTNGILINREMASRLAEEAKMIGISLNAATKKTHEIVNRGSSWERVLDNIQVLREYKEKYDSDLLINGRMTLTVNALPEISLFIESYKSFGFDTINFGYDRDTVPLYLQQNPEFTSDLSKEIKSALLHADRSSIDSLRLFQLGLI</sequence>
<keyword evidence="7" id="KW-1185">Reference proteome</keyword>
<organism evidence="6 7">
    <name type="scientific">Methanolacinia petrolearia (strain DSM 11571 / OCM 486 / SEBR 4847)</name>
    <name type="common">Methanoplanus petrolearius</name>
    <dbReference type="NCBI Taxonomy" id="679926"/>
    <lineage>
        <taxon>Archaea</taxon>
        <taxon>Methanobacteriati</taxon>
        <taxon>Methanobacteriota</taxon>
        <taxon>Stenosarchaea group</taxon>
        <taxon>Methanomicrobia</taxon>
        <taxon>Methanomicrobiales</taxon>
        <taxon>Methanomicrobiaceae</taxon>
        <taxon>Methanolacinia</taxon>
    </lineage>
</organism>
<dbReference type="eggNOG" id="arCOG00938">
    <property type="taxonomic scope" value="Archaea"/>
</dbReference>
<dbReference type="SFLD" id="SFLDS00029">
    <property type="entry name" value="Radical_SAM"/>
    <property type="match status" value="1"/>
</dbReference>
<dbReference type="PROSITE" id="PS51918">
    <property type="entry name" value="RADICAL_SAM"/>
    <property type="match status" value="1"/>
</dbReference>
<dbReference type="GO" id="GO:0051536">
    <property type="term" value="F:iron-sulfur cluster binding"/>
    <property type="evidence" value="ECO:0007669"/>
    <property type="project" value="UniProtKB-KW"/>
</dbReference>
<keyword evidence="2" id="KW-0479">Metal-binding</keyword>
<dbReference type="RefSeq" id="WP_013329291.1">
    <property type="nucleotide sequence ID" value="NC_014507.1"/>
</dbReference>
<keyword evidence="1" id="KW-0949">S-adenosyl-L-methionine</keyword>
<dbReference type="InterPro" id="IPR007197">
    <property type="entry name" value="rSAM"/>
</dbReference>
<dbReference type="AlphaFoldDB" id="E1REU3"/>
<evidence type="ECO:0000256" key="3">
    <source>
        <dbReference type="ARBA" id="ARBA00023004"/>
    </source>
</evidence>
<dbReference type="KEGG" id="mpi:Mpet_1354"/>